<evidence type="ECO:0000259" key="2">
    <source>
        <dbReference type="Pfam" id="PF12572"/>
    </source>
</evidence>
<dbReference type="OMA" id="WMTSVPK"/>
<dbReference type="AlphaFoldDB" id="A0A139WH52"/>
<dbReference type="EMBL" id="KQ971343">
    <property type="protein sequence ID" value="KYB27214.1"/>
    <property type="molecule type" value="Genomic_DNA"/>
</dbReference>
<dbReference type="Pfam" id="PF12572">
    <property type="entry name" value="DUF3752"/>
    <property type="match status" value="1"/>
</dbReference>
<name>A0A139WH52_TRICA</name>
<evidence type="ECO:0000313" key="3">
    <source>
        <dbReference type="EMBL" id="KYB27214.1"/>
    </source>
</evidence>
<dbReference type="PANTHER" id="PTHR46370">
    <property type="entry name" value="GPALPP MOTIFS-CONTAINING PROTEIN 1"/>
    <property type="match status" value="1"/>
</dbReference>
<dbReference type="InterPro" id="IPR022226">
    <property type="entry name" value="DUF3752"/>
</dbReference>
<reference evidence="3 4" key="1">
    <citation type="journal article" date="2008" name="Nature">
        <title>The genome of the model beetle and pest Tribolium castaneum.</title>
        <authorList>
            <consortium name="Tribolium Genome Sequencing Consortium"/>
            <person name="Richards S."/>
            <person name="Gibbs R.A."/>
            <person name="Weinstock G.M."/>
            <person name="Brown S.J."/>
            <person name="Denell R."/>
            <person name="Beeman R.W."/>
            <person name="Gibbs R."/>
            <person name="Beeman R.W."/>
            <person name="Brown S.J."/>
            <person name="Bucher G."/>
            <person name="Friedrich M."/>
            <person name="Grimmelikhuijzen C.J."/>
            <person name="Klingler M."/>
            <person name="Lorenzen M."/>
            <person name="Richards S."/>
            <person name="Roth S."/>
            <person name="Schroder R."/>
            <person name="Tautz D."/>
            <person name="Zdobnov E.M."/>
            <person name="Muzny D."/>
            <person name="Gibbs R.A."/>
            <person name="Weinstock G.M."/>
            <person name="Attaway T."/>
            <person name="Bell S."/>
            <person name="Buhay C.J."/>
            <person name="Chandrabose M.N."/>
            <person name="Chavez D."/>
            <person name="Clerk-Blankenburg K.P."/>
            <person name="Cree A."/>
            <person name="Dao M."/>
            <person name="Davis C."/>
            <person name="Chacko J."/>
            <person name="Dinh H."/>
            <person name="Dugan-Rocha S."/>
            <person name="Fowler G."/>
            <person name="Garner T.T."/>
            <person name="Garnes J."/>
            <person name="Gnirke A."/>
            <person name="Hawes A."/>
            <person name="Hernandez J."/>
            <person name="Hines S."/>
            <person name="Holder M."/>
            <person name="Hume J."/>
            <person name="Jhangiani S.N."/>
            <person name="Joshi V."/>
            <person name="Khan Z.M."/>
            <person name="Jackson L."/>
            <person name="Kovar C."/>
            <person name="Kowis A."/>
            <person name="Lee S."/>
            <person name="Lewis L.R."/>
            <person name="Margolis J."/>
            <person name="Morgan M."/>
            <person name="Nazareth L.V."/>
            <person name="Nguyen N."/>
            <person name="Okwuonu G."/>
            <person name="Parker D."/>
            <person name="Richards S."/>
            <person name="Ruiz S.J."/>
            <person name="Santibanez J."/>
            <person name="Savard J."/>
            <person name="Scherer S.E."/>
            <person name="Schneider B."/>
            <person name="Sodergren E."/>
            <person name="Tautz D."/>
            <person name="Vattahil S."/>
            <person name="Villasana D."/>
            <person name="White C.S."/>
            <person name="Wright R."/>
            <person name="Park Y."/>
            <person name="Beeman R.W."/>
            <person name="Lord J."/>
            <person name="Oppert B."/>
            <person name="Lorenzen M."/>
            <person name="Brown S."/>
            <person name="Wang L."/>
            <person name="Savard J."/>
            <person name="Tautz D."/>
            <person name="Richards S."/>
            <person name="Weinstock G."/>
            <person name="Gibbs R.A."/>
            <person name="Liu Y."/>
            <person name="Worley K."/>
            <person name="Weinstock G."/>
            <person name="Elsik C.G."/>
            <person name="Reese J.T."/>
            <person name="Elhaik E."/>
            <person name="Landan G."/>
            <person name="Graur D."/>
            <person name="Arensburger P."/>
            <person name="Atkinson P."/>
            <person name="Beeman R.W."/>
            <person name="Beidler J."/>
            <person name="Brown S.J."/>
            <person name="Demuth J.P."/>
            <person name="Drury D.W."/>
            <person name="Du Y.Z."/>
            <person name="Fujiwara H."/>
            <person name="Lorenzen M."/>
            <person name="Maselli V."/>
            <person name="Osanai M."/>
            <person name="Park Y."/>
            <person name="Robertson H.M."/>
            <person name="Tu Z."/>
            <person name="Wang J.J."/>
            <person name="Wang S."/>
            <person name="Richards S."/>
            <person name="Song H."/>
            <person name="Zhang L."/>
            <person name="Sodergren E."/>
            <person name="Werner D."/>
            <person name="Stanke M."/>
            <person name="Morgenstern B."/>
            <person name="Solovyev V."/>
            <person name="Kosarev P."/>
            <person name="Brown G."/>
            <person name="Chen H.C."/>
            <person name="Ermolaeva O."/>
            <person name="Hlavina W."/>
            <person name="Kapustin Y."/>
            <person name="Kiryutin B."/>
            <person name="Kitts P."/>
            <person name="Maglott D."/>
            <person name="Pruitt K."/>
            <person name="Sapojnikov V."/>
            <person name="Souvorov A."/>
            <person name="Mackey A.J."/>
            <person name="Waterhouse R.M."/>
            <person name="Wyder S."/>
            <person name="Zdobnov E.M."/>
            <person name="Zdobnov E.M."/>
            <person name="Wyder S."/>
            <person name="Kriventseva E.V."/>
            <person name="Kadowaki T."/>
            <person name="Bork P."/>
            <person name="Aranda M."/>
            <person name="Bao R."/>
            <person name="Beermann A."/>
            <person name="Berns N."/>
            <person name="Bolognesi R."/>
            <person name="Bonneton F."/>
            <person name="Bopp D."/>
            <person name="Brown S.J."/>
            <person name="Bucher G."/>
            <person name="Butts T."/>
            <person name="Chaumot A."/>
            <person name="Denell R.E."/>
            <person name="Ferrier D.E."/>
            <person name="Friedrich M."/>
            <person name="Gordon C.M."/>
            <person name="Jindra M."/>
            <person name="Klingler M."/>
            <person name="Lan Q."/>
            <person name="Lattorff H.M."/>
            <person name="Laudet V."/>
            <person name="von Levetsow C."/>
            <person name="Liu Z."/>
            <person name="Lutz R."/>
            <person name="Lynch J.A."/>
            <person name="da Fonseca R.N."/>
            <person name="Posnien N."/>
            <person name="Reuter R."/>
            <person name="Roth S."/>
            <person name="Savard J."/>
            <person name="Schinko J.B."/>
            <person name="Schmitt C."/>
            <person name="Schoppmeier M."/>
            <person name="Schroder R."/>
            <person name="Shippy T.D."/>
            <person name="Simonnet F."/>
            <person name="Marques-Souza H."/>
            <person name="Tautz D."/>
            <person name="Tomoyasu Y."/>
            <person name="Trauner J."/>
            <person name="Van der Zee M."/>
            <person name="Vervoort M."/>
            <person name="Wittkopp N."/>
            <person name="Wimmer E.A."/>
            <person name="Yang X."/>
            <person name="Jones A.K."/>
            <person name="Sattelle D.B."/>
            <person name="Ebert P.R."/>
            <person name="Nelson D."/>
            <person name="Scott J.G."/>
            <person name="Beeman R.W."/>
            <person name="Muthukrishnan S."/>
            <person name="Kramer K.J."/>
            <person name="Arakane Y."/>
            <person name="Beeman R.W."/>
            <person name="Zhu Q."/>
            <person name="Hogenkamp D."/>
            <person name="Dixit R."/>
            <person name="Oppert B."/>
            <person name="Jiang H."/>
            <person name="Zou Z."/>
            <person name="Marshall J."/>
            <person name="Elpidina E."/>
            <person name="Vinokurov K."/>
            <person name="Oppert C."/>
            <person name="Zou Z."/>
            <person name="Evans J."/>
            <person name="Lu Z."/>
            <person name="Zhao P."/>
            <person name="Sumathipala N."/>
            <person name="Altincicek B."/>
            <person name="Vilcinskas A."/>
            <person name="Williams M."/>
            <person name="Hultmark D."/>
            <person name="Hetru C."/>
            <person name="Jiang H."/>
            <person name="Grimmelikhuijzen C.J."/>
            <person name="Hauser F."/>
            <person name="Cazzamali G."/>
            <person name="Williamson M."/>
            <person name="Park Y."/>
            <person name="Li B."/>
            <person name="Tanaka Y."/>
            <person name="Predel R."/>
            <person name="Neupert S."/>
            <person name="Schachtner J."/>
            <person name="Verleyen P."/>
            <person name="Raible F."/>
            <person name="Bork P."/>
            <person name="Friedrich M."/>
            <person name="Walden K.K."/>
            <person name="Robertson H.M."/>
            <person name="Angeli S."/>
            <person name="Foret S."/>
            <person name="Bucher G."/>
            <person name="Schuetz S."/>
            <person name="Maleszka R."/>
            <person name="Wimmer E.A."/>
            <person name="Beeman R.W."/>
            <person name="Lorenzen M."/>
            <person name="Tomoyasu Y."/>
            <person name="Miller S.C."/>
            <person name="Grossmann D."/>
            <person name="Bucher G."/>
        </authorList>
    </citation>
    <scope>NUCLEOTIDE SEQUENCE [LARGE SCALE GENOMIC DNA]</scope>
    <source>
        <strain evidence="3 4">Georgia GA2</strain>
    </source>
</reference>
<feature type="domain" description="DUF3752" evidence="2">
    <location>
        <begin position="154"/>
        <end position="273"/>
    </location>
</feature>
<organism evidence="3 4">
    <name type="scientific">Tribolium castaneum</name>
    <name type="common">Red flour beetle</name>
    <dbReference type="NCBI Taxonomy" id="7070"/>
    <lineage>
        <taxon>Eukaryota</taxon>
        <taxon>Metazoa</taxon>
        <taxon>Ecdysozoa</taxon>
        <taxon>Arthropoda</taxon>
        <taxon>Hexapoda</taxon>
        <taxon>Insecta</taxon>
        <taxon>Pterygota</taxon>
        <taxon>Neoptera</taxon>
        <taxon>Endopterygota</taxon>
        <taxon>Coleoptera</taxon>
        <taxon>Polyphaga</taxon>
        <taxon>Cucujiformia</taxon>
        <taxon>Tenebrionidae</taxon>
        <taxon>Tenebrionidae incertae sedis</taxon>
        <taxon>Tribolium</taxon>
    </lineage>
</organism>
<evidence type="ECO:0000256" key="1">
    <source>
        <dbReference type="SAM" id="MobiDB-lite"/>
    </source>
</evidence>
<proteinExistence type="predicted"/>
<dbReference type="PANTHER" id="PTHR46370:SF1">
    <property type="entry name" value="GPALPP MOTIFS-CONTAINING PROTEIN 1"/>
    <property type="match status" value="1"/>
</dbReference>
<feature type="region of interest" description="Disordered" evidence="1">
    <location>
        <begin position="151"/>
        <end position="246"/>
    </location>
</feature>
<dbReference type="Proteomes" id="UP000007266">
    <property type="component" value="Linkage group 5"/>
</dbReference>
<accession>A0A139WH52</accession>
<dbReference type="STRING" id="7070.A0A139WH52"/>
<feature type="compositionally biased region" description="Basic and acidic residues" evidence="1">
    <location>
        <begin position="232"/>
        <end position="246"/>
    </location>
</feature>
<gene>
    <name evidence="3" type="primary">AUGUSTUS-3.0.2_33144</name>
    <name evidence="3" type="ORF">TcasGA2_TC033144</name>
</gene>
<evidence type="ECO:0000313" key="4">
    <source>
        <dbReference type="Proteomes" id="UP000007266"/>
    </source>
</evidence>
<feature type="region of interest" description="Disordered" evidence="1">
    <location>
        <begin position="1"/>
        <end position="105"/>
    </location>
</feature>
<feature type="compositionally biased region" description="Basic and acidic residues" evidence="1">
    <location>
        <begin position="176"/>
        <end position="209"/>
    </location>
</feature>
<feature type="compositionally biased region" description="Acidic residues" evidence="1">
    <location>
        <begin position="88"/>
        <end position="97"/>
    </location>
</feature>
<reference evidence="3 4" key="2">
    <citation type="journal article" date="2010" name="Nucleic Acids Res.">
        <title>BeetleBase in 2010: revisions to provide comprehensive genomic information for Tribolium castaneum.</title>
        <authorList>
            <person name="Kim H.S."/>
            <person name="Murphy T."/>
            <person name="Xia J."/>
            <person name="Caragea D."/>
            <person name="Park Y."/>
            <person name="Beeman R.W."/>
            <person name="Lorenzen M.D."/>
            <person name="Butcher S."/>
            <person name="Manak J.R."/>
            <person name="Brown S.J."/>
        </authorList>
    </citation>
    <scope>GENOME REANNOTATION</scope>
    <source>
        <strain evidence="3 4">Georgia GA2</strain>
    </source>
</reference>
<dbReference type="InParanoid" id="A0A139WH52"/>
<dbReference type="InterPro" id="IPR046331">
    <property type="entry name" value="GPAM1-like"/>
</dbReference>
<sequence length="280" mass="32274">MLRKEETVDESSIGPTAPPLKKEIEDTPSIGPKLPPHMLRKEEIEPNNDSIGPQLPPHLLQKEEEEEEKTRIGPQLPPHLRQKLQEEAEREESDEDVYGPLPAGASNYSKAQLALEERALQLKMDQLEPAQNAKKVREEWMLELPEVKASKFGLGPRQFRSKAGPDMSDRSSWTDTPDKKSDKTKKVDLKKEAELKEIRKRDEEQESISKKHKKKNKESLLEMHQGKMKTKKKEEPSERRPFSRDIDLQVNRFDEAQKKAVLKKAQLLDDRFSSGQSKFL</sequence>
<protein>
    <submittedName>
        <fullName evidence="3">GPALPP motifs-containing protein 1-like Protein</fullName>
    </submittedName>
</protein>
<keyword evidence="4" id="KW-1185">Reference proteome</keyword>
<dbReference type="FunCoup" id="A0A139WH52">
    <property type="interactions" value="586"/>
</dbReference>